<dbReference type="InterPro" id="IPR007344">
    <property type="entry name" value="GrpB/CoaE"/>
</dbReference>
<name>A0ABS8ZPU9_9PSEU</name>
<evidence type="ECO:0000313" key="2">
    <source>
        <dbReference type="Proteomes" id="UP001521150"/>
    </source>
</evidence>
<dbReference type="Gene3D" id="3.30.460.10">
    <property type="entry name" value="Beta Polymerase, domain 2"/>
    <property type="match status" value="1"/>
</dbReference>
<reference evidence="1 2" key="1">
    <citation type="submission" date="2021-12" db="EMBL/GenBank/DDBJ databases">
        <title>Genome sequence of Kibdelosporangium philippinense ATCC 49844.</title>
        <authorList>
            <person name="Fedorov E.A."/>
            <person name="Omeragic M."/>
            <person name="Shalygina K.F."/>
            <person name="Maclea K.S."/>
        </authorList>
    </citation>
    <scope>NUCLEOTIDE SEQUENCE [LARGE SCALE GENOMIC DNA]</scope>
    <source>
        <strain evidence="1 2">ATCC 49844</strain>
    </source>
</reference>
<dbReference type="InterPro" id="IPR043519">
    <property type="entry name" value="NT_sf"/>
</dbReference>
<accession>A0ABS8ZPU9</accession>
<dbReference type="Proteomes" id="UP001521150">
    <property type="component" value="Unassembled WGS sequence"/>
</dbReference>
<dbReference type="RefSeq" id="WP_233731293.1">
    <property type="nucleotide sequence ID" value="NZ_JAJVCN010000004.1"/>
</dbReference>
<evidence type="ECO:0000313" key="1">
    <source>
        <dbReference type="EMBL" id="MCE7009780.1"/>
    </source>
</evidence>
<keyword evidence="2" id="KW-1185">Reference proteome</keyword>
<comment type="caution">
    <text evidence="1">The sequence shown here is derived from an EMBL/GenBank/DDBJ whole genome shotgun (WGS) entry which is preliminary data.</text>
</comment>
<dbReference type="Pfam" id="PF04229">
    <property type="entry name" value="GrpB"/>
    <property type="match status" value="1"/>
</dbReference>
<gene>
    <name evidence="1" type="ORF">LWC34_44265</name>
</gene>
<dbReference type="PANTHER" id="PTHR34822">
    <property type="entry name" value="GRPB DOMAIN PROTEIN (AFU_ORTHOLOGUE AFUA_1G01530)"/>
    <property type="match status" value="1"/>
</dbReference>
<dbReference type="PANTHER" id="PTHR34822:SF1">
    <property type="entry name" value="GRPB FAMILY PROTEIN"/>
    <property type="match status" value="1"/>
</dbReference>
<dbReference type="SUPFAM" id="SSF81301">
    <property type="entry name" value="Nucleotidyltransferase"/>
    <property type="match status" value="1"/>
</dbReference>
<dbReference type="EMBL" id="JAJVCN010000004">
    <property type="protein sequence ID" value="MCE7009780.1"/>
    <property type="molecule type" value="Genomic_DNA"/>
</dbReference>
<organism evidence="1 2">
    <name type="scientific">Kibdelosporangium philippinense</name>
    <dbReference type="NCBI Taxonomy" id="211113"/>
    <lineage>
        <taxon>Bacteria</taxon>
        <taxon>Bacillati</taxon>
        <taxon>Actinomycetota</taxon>
        <taxon>Actinomycetes</taxon>
        <taxon>Pseudonocardiales</taxon>
        <taxon>Pseudonocardiaceae</taxon>
        <taxon>Kibdelosporangium</taxon>
    </lineage>
</organism>
<sequence length="169" mass="18559">MIEVVDYDPVWPAMAAAAIADVRGLFVDIEHIGSTSVPGLAAKPVIDLMAAVPTLAEVSADSLARVDFHPHDNGMTDRLLFIRTRDGVLTHNLHVVTVASWPTRNQRILRDYLREHPSDAARYAALKRKLAAGGIHHGDYAAAKTELIQELTDKARTRLGLPLVDVREK</sequence>
<proteinExistence type="predicted"/>
<protein>
    <submittedName>
        <fullName evidence="1">GrpB family protein</fullName>
    </submittedName>
</protein>